<dbReference type="PANTHER" id="PTHR12110:SF41">
    <property type="entry name" value="INOSOSE DEHYDRATASE"/>
    <property type="match status" value="1"/>
</dbReference>
<name>A0A212LHL0_9HYPH</name>
<gene>
    <name evidence="2" type="primary">mocC</name>
    <name evidence="2" type="ORF">KL86PLE_40674</name>
</gene>
<dbReference type="InterPro" id="IPR036237">
    <property type="entry name" value="Xyl_isomerase-like_sf"/>
</dbReference>
<protein>
    <submittedName>
        <fullName evidence="2">Rhizopine catabolism protein MocC</fullName>
    </submittedName>
</protein>
<dbReference type="PANTHER" id="PTHR12110">
    <property type="entry name" value="HYDROXYPYRUVATE ISOMERASE"/>
    <property type="match status" value="1"/>
</dbReference>
<sequence>MARKLSTLPAGVRLGVAPLSWVNDVLEDLGADIPLEACLAEAAEAGYEGIELGRKFPREARVLSPILRAHGLDLVSGWYNGFLAERDVATEIAEVAAHAALLKALGCSVMVYGECGGMYPEAPLDAPLSRRLRLDPSDYAAYAARLGEFGRHIQGEYGLTLAYHHHLMMVAESFDEVSKLFDAAPASVGLLLDTGHAYGGGFDYVKLIDRFGDRIVHIHLKDVRGDIFADIRNTDRSFNEGVRSGMFTVPGDGVLDFAPLARFVRTSGYRGWLVVEAEQDPAKAPPLAMVTKAYETIAAVFAAK</sequence>
<dbReference type="EMBL" id="FMJD01000008">
    <property type="protein sequence ID" value="SCM76869.1"/>
    <property type="molecule type" value="Genomic_DNA"/>
</dbReference>
<accession>A0A212LHL0</accession>
<dbReference type="NCBIfam" id="TIGR04379">
    <property type="entry name" value="myo_inos_iolE"/>
    <property type="match status" value="1"/>
</dbReference>
<reference evidence="2" key="1">
    <citation type="submission" date="2016-08" db="EMBL/GenBank/DDBJ databases">
        <authorList>
            <person name="Seilhamer J.J."/>
        </authorList>
    </citation>
    <scope>NUCLEOTIDE SEQUENCE</scope>
    <source>
        <strain evidence="2">86</strain>
    </source>
</reference>
<organism evidence="2">
    <name type="scientific">uncultured Pleomorphomonas sp</name>
    <dbReference type="NCBI Taxonomy" id="442121"/>
    <lineage>
        <taxon>Bacteria</taxon>
        <taxon>Pseudomonadati</taxon>
        <taxon>Pseudomonadota</taxon>
        <taxon>Alphaproteobacteria</taxon>
        <taxon>Hyphomicrobiales</taxon>
        <taxon>Pleomorphomonadaceae</taxon>
        <taxon>Pleomorphomonas</taxon>
        <taxon>environmental samples</taxon>
    </lineage>
</organism>
<evidence type="ECO:0000313" key="2">
    <source>
        <dbReference type="EMBL" id="SCM76869.1"/>
    </source>
</evidence>
<dbReference type="SUPFAM" id="SSF51658">
    <property type="entry name" value="Xylose isomerase-like"/>
    <property type="match status" value="1"/>
</dbReference>
<evidence type="ECO:0000259" key="1">
    <source>
        <dbReference type="Pfam" id="PF01261"/>
    </source>
</evidence>
<dbReference type="RefSeq" id="WP_288196909.1">
    <property type="nucleotide sequence ID" value="NZ_LT608334.1"/>
</dbReference>
<dbReference type="Gene3D" id="3.20.20.150">
    <property type="entry name" value="Divalent-metal-dependent TIM barrel enzymes"/>
    <property type="match status" value="1"/>
</dbReference>
<dbReference type="Pfam" id="PF01261">
    <property type="entry name" value="AP_endonuc_2"/>
    <property type="match status" value="1"/>
</dbReference>
<dbReference type="AlphaFoldDB" id="A0A212LHL0"/>
<feature type="domain" description="Xylose isomerase-like TIM barrel" evidence="1">
    <location>
        <begin position="39"/>
        <end position="285"/>
    </location>
</feature>
<dbReference type="InterPro" id="IPR030823">
    <property type="entry name" value="IolE/MocC"/>
</dbReference>
<dbReference type="InterPro" id="IPR013022">
    <property type="entry name" value="Xyl_isomerase-like_TIM-brl"/>
</dbReference>
<dbReference type="InterPro" id="IPR050312">
    <property type="entry name" value="IolE/XylAMocC-like"/>
</dbReference>
<proteinExistence type="predicted"/>